<gene>
    <name evidence="1" type="ORF">PACLA_8A072622</name>
</gene>
<dbReference type="InterPro" id="IPR012337">
    <property type="entry name" value="RNaseH-like_sf"/>
</dbReference>
<protein>
    <submittedName>
        <fullName evidence="1">Zinc finger</fullName>
    </submittedName>
</protein>
<reference evidence="1" key="1">
    <citation type="submission" date="2020-04" db="EMBL/GenBank/DDBJ databases">
        <authorList>
            <person name="Alioto T."/>
            <person name="Alioto T."/>
            <person name="Gomez Garrido J."/>
        </authorList>
    </citation>
    <scope>NUCLEOTIDE SEQUENCE</scope>
    <source>
        <strain evidence="1">A484AB</strain>
    </source>
</reference>
<dbReference type="OrthoDB" id="8930602at2759"/>
<dbReference type="SUPFAM" id="SSF53098">
    <property type="entry name" value="Ribonuclease H-like"/>
    <property type="match status" value="1"/>
</dbReference>
<accession>A0A6S7GRE9</accession>
<dbReference type="GO" id="GO:0046983">
    <property type="term" value="F:protein dimerization activity"/>
    <property type="evidence" value="ECO:0007669"/>
    <property type="project" value="InterPro"/>
</dbReference>
<name>A0A6S7GRE9_PARCT</name>
<dbReference type="Proteomes" id="UP001152795">
    <property type="component" value="Unassembled WGS sequence"/>
</dbReference>
<evidence type="ECO:0000313" key="2">
    <source>
        <dbReference type="Proteomes" id="UP001152795"/>
    </source>
</evidence>
<evidence type="ECO:0000313" key="1">
    <source>
        <dbReference type="EMBL" id="CAB3994333.1"/>
    </source>
</evidence>
<dbReference type="EMBL" id="CACRXK020002440">
    <property type="protein sequence ID" value="CAB3994333.1"/>
    <property type="molecule type" value="Genomic_DNA"/>
</dbReference>
<keyword evidence="2" id="KW-1185">Reference proteome</keyword>
<dbReference type="Pfam" id="PF05699">
    <property type="entry name" value="Dimer_Tnp_hAT"/>
    <property type="match status" value="1"/>
</dbReference>
<dbReference type="InterPro" id="IPR008906">
    <property type="entry name" value="HATC_C_dom"/>
</dbReference>
<proteinExistence type="predicted"/>
<sequence>MKNGKIAATVHKVSLTADIIKKLYEKRELHDVDTQSPRASLQTAWFQISIYFGKRGRENQSSLKKSMLCLVKTADSHKYFKLNRGEPGTVLTSKNHTGAMVVSRKNIGKVLDWEQINIAFGDTDPHLLLLVDLLLTIPAHSAECERGFSLVKLVKSDWTNSLTDEAYNLSAVRNKKKTEKVSAIVHHLQYAVSASESGEDLVLEEIGKSSDQQSGSDTI</sequence>
<organism evidence="1 2">
    <name type="scientific">Paramuricea clavata</name>
    <name type="common">Red gorgonian</name>
    <name type="synonym">Violescent sea-whip</name>
    <dbReference type="NCBI Taxonomy" id="317549"/>
    <lineage>
        <taxon>Eukaryota</taxon>
        <taxon>Metazoa</taxon>
        <taxon>Cnidaria</taxon>
        <taxon>Anthozoa</taxon>
        <taxon>Octocorallia</taxon>
        <taxon>Malacalcyonacea</taxon>
        <taxon>Plexauridae</taxon>
        <taxon>Paramuricea</taxon>
    </lineage>
</organism>
<dbReference type="AlphaFoldDB" id="A0A6S7GRE9"/>
<comment type="caution">
    <text evidence="1">The sequence shown here is derived from an EMBL/GenBank/DDBJ whole genome shotgun (WGS) entry which is preliminary data.</text>
</comment>